<dbReference type="InterPro" id="IPR036105">
    <property type="entry name" value="DiNase_FeMo-co_biosyn_sf"/>
</dbReference>
<dbReference type="PANTHER" id="PTHR42983">
    <property type="entry name" value="DINITROGENASE IRON-MOLYBDENUM COFACTOR PROTEIN-RELATED"/>
    <property type="match status" value="1"/>
</dbReference>
<comment type="caution">
    <text evidence="2">The sequence shown here is derived from an EMBL/GenBank/DDBJ whole genome shotgun (WGS) entry which is preliminary data.</text>
</comment>
<organism evidence="2 3">
    <name type="scientific">candidate division WOR-1 bacterium RIFOXYC2_FULL_41_25</name>
    <dbReference type="NCBI Taxonomy" id="1802586"/>
    <lineage>
        <taxon>Bacteria</taxon>
        <taxon>Bacillati</taxon>
        <taxon>Saganbacteria</taxon>
    </lineage>
</organism>
<gene>
    <name evidence="2" type="ORF">A2462_02280</name>
</gene>
<reference evidence="2 3" key="1">
    <citation type="journal article" date="2016" name="Nat. Commun.">
        <title>Thousands of microbial genomes shed light on interconnected biogeochemical processes in an aquifer system.</title>
        <authorList>
            <person name="Anantharaman K."/>
            <person name="Brown C.T."/>
            <person name="Hug L.A."/>
            <person name="Sharon I."/>
            <person name="Castelle C.J."/>
            <person name="Probst A.J."/>
            <person name="Thomas B.C."/>
            <person name="Singh A."/>
            <person name="Wilkins M.J."/>
            <person name="Karaoz U."/>
            <person name="Brodie E.L."/>
            <person name="Williams K.H."/>
            <person name="Hubbard S.S."/>
            <person name="Banfield J.F."/>
        </authorList>
    </citation>
    <scope>NUCLEOTIDE SEQUENCE [LARGE SCALE GENOMIC DNA]</scope>
</reference>
<dbReference type="CDD" id="cd00851">
    <property type="entry name" value="MTH1175"/>
    <property type="match status" value="1"/>
</dbReference>
<evidence type="ECO:0000313" key="2">
    <source>
        <dbReference type="EMBL" id="OGC33652.1"/>
    </source>
</evidence>
<accession>A0A1F4TLQ0</accession>
<dbReference type="InterPro" id="IPR003731">
    <property type="entry name" value="Di-Nase_FeMo-co_biosynth"/>
</dbReference>
<dbReference type="SUPFAM" id="SSF53146">
    <property type="entry name" value="Nitrogenase accessory factor-like"/>
    <property type="match status" value="1"/>
</dbReference>
<evidence type="ECO:0000259" key="1">
    <source>
        <dbReference type="Pfam" id="PF02579"/>
    </source>
</evidence>
<dbReference type="Proteomes" id="UP000177309">
    <property type="component" value="Unassembled WGS sequence"/>
</dbReference>
<dbReference type="Gene3D" id="3.30.420.130">
    <property type="entry name" value="Dinitrogenase iron-molybdenum cofactor biosynthesis domain"/>
    <property type="match status" value="1"/>
</dbReference>
<evidence type="ECO:0000313" key="3">
    <source>
        <dbReference type="Proteomes" id="UP000177309"/>
    </source>
</evidence>
<dbReference type="PANTHER" id="PTHR42983:SF1">
    <property type="entry name" value="IRON-MOLYBDENUM PROTEIN"/>
    <property type="match status" value="1"/>
</dbReference>
<dbReference type="Pfam" id="PF02579">
    <property type="entry name" value="Nitro_FeMo-Co"/>
    <property type="match status" value="1"/>
</dbReference>
<name>A0A1F4TLQ0_UNCSA</name>
<proteinExistence type="predicted"/>
<dbReference type="EMBL" id="MEUI01000030">
    <property type="protein sequence ID" value="OGC33652.1"/>
    <property type="molecule type" value="Genomic_DNA"/>
</dbReference>
<dbReference type="AlphaFoldDB" id="A0A1F4TLQ0"/>
<dbReference type="InterPro" id="IPR033913">
    <property type="entry name" value="MTH1175_dom"/>
</dbReference>
<sequence>MKVAISTDSGQVSAHFGRCPEFTLVEVENGNVKTKEVIQNPGHHPGFLPKFLHEQGVTKIIAGGMGQRAAMLFAEQKIETIMGISGSIEEVVNKLVKGELEGGVSLCQPGAGKGYGFDKTICDHPEQKEC</sequence>
<feature type="domain" description="Dinitrogenase iron-molybdenum cofactor biosynthesis" evidence="1">
    <location>
        <begin position="9"/>
        <end position="96"/>
    </location>
</feature>
<protein>
    <submittedName>
        <fullName evidence="2">Dinitrogenase iron-molybdenum cofactor</fullName>
    </submittedName>
</protein>